<evidence type="ECO:0000313" key="2">
    <source>
        <dbReference type="Proteomes" id="UP001163603"/>
    </source>
</evidence>
<dbReference type="Proteomes" id="UP001163603">
    <property type="component" value="Chromosome 10"/>
</dbReference>
<keyword evidence="2" id="KW-1185">Reference proteome</keyword>
<reference evidence="2" key="1">
    <citation type="journal article" date="2023" name="G3 (Bethesda)">
        <title>Genome assembly and association tests identify interacting loci associated with vigor, precocity, and sex in interspecific pistachio rootstocks.</title>
        <authorList>
            <person name="Palmer W."/>
            <person name="Jacygrad E."/>
            <person name="Sagayaradj S."/>
            <person name="Cavanaugh K."/>
            <person name="Han R."/>
            <person name="Bertier L."/>
            <person name="Beede B."/>
            <person name="Kafkas S."/>
            <person name="Golino D."/>
            <person name="Preece J."/>
            <person name="Michelmore R."/>
        </authorList>
    </citation>
    <scope>NUCLEOTIDE SEQUENCE [LARGE SCALE GENOMIC DNA]</scope>
</reference>
<comment type="caution">
    <text evidence="1">The sequence shown here is derived from an EMBL/GenBank/DDBJ whole genome shotgun (WGS) entry which is preliminary data.</text>
</comment>
<proteinExistence type="predicted"/>
<name>A0ACC0XSL7_9ROSI</name>
<sequence length="238" mass="26544">MQKGNGATLILQSVLVLSFVLNNSSEWSVQAQSLPPAKYDGFVYKSRPVHSDTIMVEAFFDPVCPDSRDAWPSLKQALEHYSPRVSLVVHLLPLPYHNNAFATSRALHIVNMLNSSSTFHLLEWFFKHQERFYNAPTFNMSRASVVKEIVKFAAEGVGNSYLSALESGFTNRKTDLLTRVSFKYSTARGVSGTPTFYVNGFVLPDAGSPLDYIGWRKVIDPLVSTKASKMDDLVPLFG</sequence>
<accession>A0ACC0XSL7</accession>
<gene>
    <name evidence="1" type="ORF">Pint_09320</name>
</gene>
<dbReference type="EMBL" id="CM047745">
    <property type="protein sequence ID" value="KAJ0024486.1"/>
    <property type="molecule type" value="Genomic_DNA"/>
</dbReference>
<protein>
    <submittedName>
        <fullName evidence="1">Uncharacterized protein</fullName>
    </submittedName>
</protein>
<organism evidence="1 2">
    <name type="scientific">Pistacia integerrima</name>
    <dbReference type="NCBI Taxonomy" id="434235"/>
    <lineage>
        <taxon>Eukaryota</taxon>
        <taxon>Viridiplantae</taxon>
        <taxon>Streptophyta</taxon>
        <taxon>Embryophyta</taxon>
        <taxon>Tracheophyta</taxon>
        <taxon>Spermatophyta</taxon>
        <taxon>Magnoliopsida</taxon>
        <taxon>eudicotyledons</taxon>
        <taxon>Gunneridae</taxon>
        <taxon>Pentapetalae</taxon>
        <taxon>rosids</taxon>
        <taxon>malvids</taxon>
        <taxon>Sapindales</taxon>
        <taxon>Anacardiaceae</taxon>
        <taxon>Pistacia</taxon>
    </lineage>
</organism>
<evidence type="ECO:0000313" key="1">
    <source>
        <dbReference type="EMBL" id="KAJ0024486.1"/>
    </source>
</evidence>